<dbReference type="EMBL" id="JBHUHO010000038">
    <property type="protein sequence ID" value="MFD2117242.1"/>
    <property type="molecule type" value="Genomic_DNA"/>
</dbReference>
<dbReference type="NCBIfam" id="TIGR01669">
    <property type="entry name" value="phage_XkdX"/>
    <property type="match status" value="1"/>
</dbReference>
<reference evidence="2" key="1">
    <citation type="journal article" date="2019" name="Int. J. Syst. Evol. Microbiol.">
        <title>The Global Catalogue of Microorganisms (GCM) 10K type strain sequencing project: providing services to taxonomists for standard genome sequencing and annotation.</title>
        <authorList>
            <consortium name="The Broad Institute Genomics Platform"/>
            <consortium name="The Broad Institute Genome Sequencing Center for Infectious Disease"/>
            <person name="Wu L."/>
            <person name="Ma J."/>
        </authorList>
    </citation>
    <scope>NUCLEOTIDE SEQUENCE [LARGE SCALE GENOMIC DNA]</scope>
    <source>
        <strain evidence="2">GH52</strain>
    </source>
</reference>
<dbReference type="Proteomes" id="UP001597362">
    <property type="component" value="Unassembled WGS sequence"/>
</dbReference>
<dbReference type="InterPro" id="IPR010022">
    <property type="entry name" value="XkdX"/>
</dbReference>
<organism evidence="1 2">
    <name type="scientific">Paenibacillus yanchengensis</name>
    <dbReference type="NCBI Taxonomy" id="2035833"/>
    <lineage>
        <taxon>Bacteria</taxon>
        <taxon>Bacillati</taxon>
        <taxon>Bacillota</taxon>
        <taxon>Bacilli</taxon>
        <taxon>Bacillales</taxon>
        <taxon>Paenibacillaceae</taxon>
        <taxon>Paenibacillus</taxon>
    </lineage>
</organism>
<dbReference type="Pfam" id="PF09693">
    <property type="entry name" value="Phage_XkdX"/>
    <property type="match status" value="1"/>
</dbReference>
<accession>A0ABW4YNY9</accession>
<keyword evidence="2" id="KW-1185">Reference proteome</keyword>
<name>A0ABW4YNY9_9BACL</name>
<proteinExistence type="predicted"/>
<gene>
    <name evidence="1" type="ORF">ACFSJH_16050</name>
</gene>
<evidence type="ECO:0000313" key="1">
    <source>
        <dbReference type="EMBL" id="MFD2117242.1"/>
    </source>
</evidence>
<sequence length="45" mass="5356">MNWYNTLKRHYDAGRYTDDNVVVFVVGNKINLDEYEQITGKPYTN</sequence>
<protein>
    <submittedName>
        <fullName evidence="1">XkdX family protein</fullName>
    </submittedName>
</protein>
<evidence type="ECO:0000313" key="2">
    <source>
        <dbReference type="Proteomes" id="UP001597362"/>
    </source>
</evidence>
<comment type="caution">
    <text evidence="1">The sequence shown here is derived from an EMBL/GenBank/DDBJ whole genome shotgun (WGS) entry which is preliminary data.</text>
</comment>
<dbReference type="RefSeq" id="WP_377774223.1">
    <property type="nucleotide sequence ID" value="NZ_JBHUHO010000038.1"/>
</dbReference>